<dbReference type="AlphaFoldDB" id="E6TU69"/>
<keyword evidence="1" id="KW-1133">Transmembrane helix</keyword>
<dbReference type="KEGG" id="bco:Bcell_0242"/>
<organism evidence="2 3">
    <name type="scientific">Evansella cellulosilytica (strain ATCC 21833 / DSM 2522 / FERM P-1141 / JCM 9156 / N-4)</name>
    <name type="common">Bacillus cellulosilyticus</name>
    <dbReference type="NCBI Taxonomy" id="649639"/>
    <lineage>
        <taxon>Bacteria</taxon>
        <taxon>Bacillati</taxon>
        <taxon>Bacillota</taxon>
        <taxon>Bacilli</taxon>
        <taxon>Bacillales</taxon>
        <taxon>Bacillaceae</taxon>
        <taxon>Evansella</taxon>
    </lineage>
</organism>
<dbReference type="RefSeq" id="WP_013486870.1">
    <property type="nucleotide sequence ID" value="NC_014829.1"/>
</dbReference>
<name>E6TU69_EVAC2</name>
<protein>
    <submittedName>
        <fullName evidence="2">Uncharacterized protein</fullName>
    </submittedName>
</protein>
<dbReference type="HOGENOM" id="CLU_1217827_0_0_9"/>
<keyword evidence="3" id="KW-1185">Reference proteome</keyword>
<feature type="transmembrane region" description="Helical" evidence="1">
    <location>
        <begin position="127"/>
        <end position="145"/>
    </location>
</feature>
<feature type="transmembrane region" description="Helical" evidence="1">
    <location>
        <begin position="20"/>
        <end position="39"/>
    </location>
</feature>
<accession>E6TU69</accession>
<proteinExistence type="predicted"/>
<keyword evidence="1" id="KW-0812">Transmembrane</keyword>
<feature type="transmembrane region" description="Helical" evidence="1">
    <location>
        <begin position="51"/>
        <end position="69"/>
    </location>
</feature>
<evidence type="ECO:0000256" key="1">
    <source>
        <dbReference type="SAM" id="Phobius"/>
    </source>
</evidence>
<dbReference type="Proteomes" id="UP000001401">
    <property type="component" value="Chromosome"/>
</dbReference>
<evidence type="ECO:0000313" key="2">
    <source>
        <dbReference type="EMBL" id="ADU28529.1"/>
    </source>
</evidence>
<evidence type="ECO:0000313" key="3">
    <source>
        <dbReference type="Proteomes" id="UP000001401"/>
    </source>
</evidence>
<feature type="transmembrane region" description="Helical" evidence="1">
    <location>
        <begin position="89"/>
        <end position="115"/>
    </location>
</feature>
<dbReference type="EMBL" id="CP002394">
    <property type="protein sequence ID" value="ADU28529.1"/>
    <property type="molecule type" value="Genomic_DNA"/>
</dbReference>
<gene>
    <name evidence="2" type="ordered locus">Bcell_0242</name>
</gene>
<keyword evidence="1" id="KW-0472">Membrane</keyword>
<sequence>MYMTVEQKPRKVSNVANNLVGSLIISYVLFNMLNLYIWSNHFNVIDVAIKPFILAPIPFICVALLTHYLKTSTLKAKILQFKSNMSQKWQAHIGLVYAVISLALTYKIFILFHLYVLNGHFNPVDLIIKPFLALPIAAFITMLLVKGTKYTQVRKKYVTELNNSNQDRNENKRIAVKNLVENKATDRLIMGNFALHTPYVFNIDINIEARIGKDSFVSKVDVLEPFP</sequence>
<reference evidence="2" key="1">
    <citation type="submission" date="2010-12" db="EMBL/GenBank/DDBJ databases">
        <title>Complete sequence of Bacillus cellulosilyticus DSM 2522.</title>
        <authorList>
            <consortium name="US DOE Joint Genome Institute"/>
            <person name="Lucas S."/>
            <person name="Copeland A."/>
            <person name="Lapidus A."/>
            <person name="Cheng J.-F."/>
            <person name="Bruce D."/>
            <person name="Goodwin L."/>
            <person name="Pitluck S."/>
            <person name="Chertkov O."/>
            <person name="Detter J.C."/>
            <person name="Han C."/>
            <person name="Tapia R."/>
            <person name="Land M."/>
            <person name="Hauser L."/>
            <person name="Jeffries C."/>
            <person name="Kyrpides N."/>
            <person name="Ivanova N."/>
            <person name="Mikhailova N."/>
            <person name="Brumm P."/>
            <person name="Mead D."/>
            <person name="Woyke T."/>
        </authorList>
    </citation>
    <scope>NUCLEOTIDE SEQUENCE [LARGE SCALE GENOMIC DNA]</scope>
    <source>
        <strain evidence="2">DSM 2522</strain>
    </source>
</reference>